<dbReference type="Proteomes" id="UP001202674">
    <property type="component" value="Unassembled WGS sequence"/>
</dbReference>
<accession>A0AAE3FPE3</accession>
<keyword evidence="2" id="KW-1185">Reference proteome</keyword>
<evidence type="ECO:0000313" key="2">
    <source>
        <dbReference type="Proteomes" id="UP001202674"/>
    </source>
</evidence>
<dbReference type="InterPro" id="IPR005500">
    <property type="entry name" value="DUF309"/>
</dbReference>
<dbReference type="Gene3D" id="1.10.3450.10">
    <property type="entry name" value="TTHA0068-like"/>
    <property type="match status" value="1"/>
</dbReference>
<comment type="caution">
    <text evidence="1">The sequence shown here is derived from an EMBL/GenBank/DDBJ whole genome shotgun (WGS) entry which is preliminary data.</text>
</comment>
<dbReference type="Pfam" id="PF03745">
    <property type="entry name" value="DUF309"/>
    <property type="match status" value="1"/>
</dbReference>
<reference evidence="1 2" key="1">
    <citation type="journal article" date="2022" name="Syst. Appl. Microbiol.">
        <title>Natronocalculus amylovorans gen. nov., sp. nov., and Natranaeroarchaeum aerophilus sp. nov., dominant culturable amylolytic natronoarchaea from hypersaline soda lakes in southwestern Siberia.</title>
        <authorList>
            <person name="Sorokin D.Y."/>
            <person name="Elcheninov A.G."/>
            <person name="Khizhniak T.V."/>
            <person name="Koenen M."/>
            <person name="Bale N.J."/>
            <person name="Damste J.S.S."/>
            <person name="Kublanov I.V."/>
        </authorList>
    </citation>
    <scope>NUCLEOTIDE SEQUENCE [LARGE SCALE GENOMIC DNA]</scope>
    <source>
        <strain evidence="1 2">AArc-St1-1</strain>
    </source>
</reference>
<organism evidence="1 2">
    <name type="scientific">Natranaeroarchaeum aerophilus</name>
    <dbReference type="NCBI Taxonomy" id="2917711"/>
    <lineage>
        <taxon>Archaea</taxon>
        <taxon>Methanobacteriati</taxon>
        <taxon>Methanobacteriota</taxon>
        <taxon>Stenosarchaea group</taxon>
        <taxon>Halobacteria</taxon>
        <taxon>Halobacteriales</taxon>
        <taxon>Natronoarchaeaceae</taxon>
        <taxon>Natranaeroarchaeum</taxon>
    </lineage>
</organism>
<dbReference type="SUPFAM" id="SSF140663">
    <property type="entry name" value="TTHA0068-like"/>
    <property type="match status" value="1"/>
</dbReference>
<dbReference type="InterPro" id="IPR023203">
    <property type="entry name" value="TTHA0068_sf"/>
</dbReference>
<gene>
    <name evidence="1" type="ORF">AArcSt11_03300</name>
</gene>
<dbReference type="AlphaFoldDB" id="A0AAE3FPE3"/>
<protein>
    <submittedName>
        <fullName evidence="1">DUF309 domain-containing protein</fullName>
    </submittedName>
</protein>
<dbReference type="RefSeq" id="WP_250594584.1">
    <property type="nucleotide sequence ID" value="NZ_JAKRVY010000001.1"/>
</dbReference>
<name>A0AAE3FPE3_9EURY</name>
<sequence>MDAELRAGIAIYNHGEYHAAHDAWEERWLELDDSTDDERFLHGLIQFTAAIYHATERNWSGATGLAESALDYLDGLSDPYRGVVLTEIRTYLATLAEDPALIERQAPPRLSYEGVTLELAELDIDAAFVAASVLADAREHWDEAVVDDAVSYAREELDTAETTFLTLVLDFVGDHENRGIVYQRLQGHVDRRRGRERDVDGLFE</sequence>
<evidence type="ECO:0000313" key="1">
    <source>
        <dbReference type="EMBL" id="MCL9812676.1"/>
    </source>
</evidence>
<proteinExistence type="predicted"/>
<dbReference type="PANTHER" id="PTHR34796">
    <property type="entry name" value="EXPRESSED PROTEIN"/>
    <property type="match status" value="1"/>
</dbReference>
<dbReference type="EMBL" id="JAKRVY010000001">
    <property type="protein sequence ID" value="MCL9812676.1"/>
    <property type="molecule type" value="Genomic_DNA"/>
</dbReference>
<dbReference type="PANTHER" id="PTHR34796:SF1">
    <property type="entry name" value="EXPRESSED PROTEIN"/>
    <property type="match status" value="1"/>
</dbReference>